<name>A0A8D8AW93_CULPI</name>
<organism evidence="1">
    <name type="scientific">Culex pipiens</name>
    <name type="common">House mosquito</name>
    <dbReference type="NCBI Taxonomy" id="7175"/>
    <lineage>
        <taxon>Eukaryota</taxon>
        <taxon>Metazoa</taxon>
        <taxon>Ecdysozoa</taxon>
        <taxon>Arthropoda</taxon>
        <taxon>Hexapoda</taxon>
        <taxon>Insecta</taxon>
        <taxon>Pterygota</taxon>
        <taxon>Neoptera</taxon>
        <taxon>Endopterygota</taxon>
        <taxon>Diptera</taxon>
        <taxon>Nematocera</taxon>
        <taxon>Culicoidea</taxon>
        <taxon>Culicidae</taxon>
        <taxon>Culicinae</taxon>
        <taxon>Culicini</taxon>
        <taxon>Culex</taxon>
        <taxon>Culex</taxon>
    </lineage>
</organism>
<dbReference type="EMBL" id="HBUE01207860">
    <property type="protein sequence ID" value="CAG6533043.1"/>
    <property type="molecule type" value="Transcribed_RNA"/>
</dbReference>
<accession>A0A8D8AW93</accession>
<dbReference type="EMBL" id="HBUE01051939">
    <property type="protein sequence ID" value="CAG6464858.1"/>
    <property type="molecule type" value="Transcribed_RNA"/>
</dbReference>
<evidence type="ECO:0000313" key="1">
    <source>
        <dbReference type="EMBL" id="CAG6464859.1"/>
    </source>
</evidence>
<reference evidence="1" key="1">
    <citation type="submission" date="2021-05" db="EMBL/GenBank/DDBJ databases">
        <authorList>
            <person name="Alioto T."/>
            <person name="Alioto T."/>
            <person name="Gomez Garrido J."/>
        </authorList>
    </citation>
    <scope>NUCLEOTIDE SEQUENCE</scope>
</reference>
<dbReference type="EMBL" id="HBUE01051942">
    <property type="protein sequence ID" value="CAG6464859.1"/>
    <property type="molecule type" value="Transcribed_RNA"/>
</dbReference>
<dbReference type="EMBL" id="HBUE01314180">
    <property type="protein sequence ID" value="CAG6584917.1"/>
    <property type="molecule type" value="Transcribed_RNA"/>
</dbReference>
<proteinExistence type="predicted"/>
<dbReference type="AlphaFoldDB" id="A0A8D8AW93"/>
<sequence length="108" mass="13380">MLYNFIEHCHIVQITFRCQEKLFLKIKRRFEKKKFQLKTVIIIKSNFHKSPFETRFQYFFQICMIIFQQTDKQCPKKHIFQRVSNIPFFAMALITQTWCTLSKFYKRP</sequence>
<protein>
    <submittedName>
        <fullName evidence="1">(northern house mosquito) hypothetical protein</fullName>
    </submittedName>
</protein>